<dbReference type="Pfam" id="PF13191">
    <property type="entry name" value="AAA_16"/>
    <property type="match status" value="1"/>
</dbReference>
<evidence type="ECO:0000259" key="3">
    <source>
        <dbReference type="PROSITE" id="PS50801"/>
    </source>
</evidence>
<comment type="caution">
    <text evidence="4">The sequence shown here is derived from an EMBL/GenBank/DDBJ whole genome shotgun (WGS) entry which is preliminary data.</text>
</comment>
<evidence type="ECO:0000259" key="2">
    <source>
        <dbReference type="PROSITE" id="PS50011"/>
    </source>
</evidence>
<dbReference type="Proteomes" id="UP001151081">
    <property type="component" value="Unassembled WGS sequence"/>
</dbReference>
<dbReference type="InterPro" id="IPR008271">
    <property type="entry name" value="Ser/Thr_kinase_AS"/>
</dbReference>
<dbReference type="Gene3D" id="3.30.200.20">
    <property type="entry name" value="Phosphorylase Kinase, domain 1"/>
    <property type="match status" value="1"/>
</dbReference>
<dbReference type="CDD" id="cd14014">
    <property type="entry name" value="STKc_PknB_like"/>
    <property type="match status" value="1"/>
</dbReference>
<feature type="coiled-coil region" evidence="1">
    <location>
        <begin position="1498"/>
        <end position="1560"/>
    </location>
</feature>
<evidence type="ECO:0000313" key="5">
    <source>
        <dbReference type="Proteomes" id="UP001151081"/>
    </source>
</evidence>
<name>A0A9X4AWZ7_9BACT</name>
<feature type="domain" description="STAS" evidence="3">
    <location>
        <begin position="1566"/>
        <end position="1677"/>
    </location>
</feature>
<protein>
    <submittedName>
        <fullName evidence="4">AAA family ATPase</fullName>
    </submittedName>
</protein>
<dbReference type="InterPro" id="IPR003018">
    <property type="entry name" value="GAF"/>
</dbReference>
<dbReference type="GO" id="GO:0004672">
    <property type="term" value="F:protein kinase activity"/>
    <property type="evidence" value="ECO:0007669"/>
    <property type="project" value="InterPro"/>
</dbReference>
<dbReference type="Gene3D" id="3.30.750.24">
    <property type="entry name" value="STAS domain"/>
    <property type="match status" value="1"/>
</dbReference>
<accession>A0A9X4AWZ7</accession>
<dbReference type="Gene3D" id="3.30.450.40">
    <property type="match status" value="1"/>
</dbReference>
<dbReference type="Pfam" id="PF01740">
    <property type="entry name" value="STAS"/>
    <property type="match status" value="1"/>
</dbReference>
<dbReference type="EMBL" id="JAGTJJ010000032">
    <property type="protein sequence ID" value="MDC3985805.1"/>
    <property type="molecule type" value="Genomic_DNA"/>
</dbReference>
<evidence type="ECO:0000256" key="1">
    <source>
        <dbReference type="SAM" id="Coils"/>
    </source>
</evidence>
<dbReference type="SMART" id="SM00220">
    <property type="entry name" value="S_TKc"/>
    <property type="match status" value="1"/>
</dbReference>
<dbReference type="PROSITE" id="PS50011">
    <property type="entry name" value="PROTEIN_KINASE_DOM"/>
    <property type="match status" value="1"/>
</dbReference>
<dbReference type="Pfam" id="PF00069">
    <property type="entry name" value="Pkinase"/>
    <property type="match status" value="1"/>
</dbReference>
<sequence>MRSSLPNYVLSDILHETETTIIHRGHRISDHAPVAVKLLKHEHPTPRDITKLRHEYAILKRLHIPGILTAYALERLSNGLALVMEDRGGQPLDRILEEQRLDVGTTLHIASALAGILDSLHRAHVIHKDIKPSNLLYNPRTREVMLIDFGIAARISQEMQRAATPELIEGTHAYMSPEQTGRMNRQIDHRTDFYSLGVTLYEMLTGVLPFRSNDAMELLHSHIARQATPPHELAPEIPRAISDITMKLMAKAAEDRYQQAYGLKADLDECLRQWEANGWIGPMALGRLDLGGELRVPQKLYGREDDERALLAAWDRAREGKAEGLLVAGYAGVGKSVLVGEMHKAIARRPGAYFVAGKFDKLNRSVPYAPFVHAFRELIRRILTEPTEALARWQSKLRRALGPNGQLIADLIPELSLLLGPQPSLPELAPAEAQNRFALVFESFARAFTAEEHPLCIFLDDLQWADPASLRLLRILLSGPQSRYLLVIGAYRDNEVEPGHPLLLALDELRKEGVALRSITLQPLSPRAVGEMIGDMLGCDAEACAPFAELVFAKTHGNPFFIHQLLRDLHKQDLIAFDARARAWVWDLERIQRANITDNVVDFMMHKLRELRPATQRALKLAACVGHKFTLRTLATLSEQSMTEAVAALWEALEEGLVLQIDEGERFLDAADISATESFDVSYRFLHDRVQHAAYALLEDGRERETHLRIGRLLLAGRAANAVGEELFDIANHLNIGAELITDPAERWTLARLNLAAGRRAKAAAAHQTAAGYLGAGVALLAASSWDEDHDLAFWLHVEQAECEAINGRMDVSDALFEVLLARARTKLELAHVDCLRMNLCTTAGRLPEAIQAGLRGLALFGVEIPEGEEARKALLARGMAEVDAIRGERRIEDLVDAPEMTDPERRAVQKLLIFLTSPAYYEGPTFIALVALKQVEISLRYGHSDGSAYGYVLYGFILAGGMDRYAEAHRYGRLALALQEKFGSAELTAKVNMVFGVFLHFSRPVREAIEYYRRAYESDLVSGDFVYTSHACFYTMIVRLSLGEDLSVVREELDRFLALTQRTKEAMAIGFLTIAKHTLAALTGRTESRTSLASESFDEAAFVAAQEAAGAYFITCWYYTVKAQLFYLHGDPRAALEMAKRAEERLGSSAGQYFATELAFYLCMASHALSLGASPEERAQYAAAAAPHQEKLARLAESSPENFRPKLLLVRAEEARAAGRDAEAIDLCDAAIEAARENGFTSLEALANELCARLYLAKGKTRVAHIYMSDAHYAYLRWGATAKADDIADRYAHLLPPAAALPVTNVATKTAANLRSFTTTTTTRALAAELFEAAAVVRSAQAIAAELVLDKVVEQVLKLVIEIGGAQRAVLLLGRDTQLVIAASITVEPDRVELGLSTPLEESTGLPRTIVQYVARTKEPIVLGDAGAESRFSADPYIAETKPKSVLCLGMVQKGELGGILYMENNCVKEAFTPRQTEHCTLLASQAAIAVANALLYQQLQGLTAELKRSNEALESEVERRTAELYDANERLSNELSERARGEEERARLQEEIIRAQSARLLELSTPMIPITDRIMVMPLIGAIDEQRAEQVLTTALEGAQTYRAEVVIIDITGVKVMDTAVASTLLRTAGALKLLGAEAMLTGLSREVAQTLICLGLDLGSIVTMGTLRSGIARALKLRGAASLRAQG</sequence>
<dbReference type="InterPro" id="IPR029016">
    <property type="entry name" value="GAF-like_dom_sf"/>
</dbReference>
<keyword evidence="1" id="KW-0175">Coiled coil</keyword>
<dbReference type="InterPro" id="IPR011009">
    <property type="entry name" value="Kinase-like_dom_sf"/>
</dbReference>
<dbReference type="Gene3D" id="1.10.510.10">
    <property type="entry name" value="Transferase(Phosphotransferase) domain 1"/>
    <property type="match status" value="1"/>
</dbReference>
<dbReference type="PANTHER" id="PTHR43642:SF1">
    <property type="entry name" value="HYBRID SIGNAL TRANSDUCTION HISTIDINE KINASE G"/>
    <property type="match status" value="1"/>
</dbReference>
<dbReference type="Pfam" id="PF01590">
    <property type="entry name" value="GAF"/>
    <property type="match status" value="1"/>
</dbReference>
<gene>
    <name evidence="4" type="ORF">KEG57_35320</name>
</gene>
<dbReference type="Gene3D" id="3.40.50.300">
    <property type="entry name" value="P-loop containing nucleotide triphosphate hydrolases"/>
    <property type="match status" value="1"/>
</dbReference>
<dbReference type="InterPro" id="IPR027417">
    <property type="entry name" value="P-loop_NTPase"/>
</dbReference>
<dbReference type="InterPro" id="IPR041664">
    <property type="entry name" value="AAA_16"/>
</dbReference>
<reference evidence="4 5" key="1">
    <citation type="submission" date="2021-04" db="EMBL/GenBank/DDBJ databases">
        <title>Genome analysis of Polyangium sp.</title>
        <authorList>
            <person name="Li Y."/>
            <person name="Wang J."/>
        </authorList>
    </citation>
    <scope>NUCLEOTIDE SEQUENCE [LARGE SCALE GENOMIC DNA]</scope>
    <source>
        <strain evidence="4 5">SDU14</strain>
    </source>
</reference>
<proteinExistence type="predicted"/>
<dbReference type="CDD" id="cd07041">
    <property type="entry name" value="STAS_RsbR_RsbS_like"/>
    <property type="match status" value="1"/>
</dbReference>
<dbReference type="SUPFAM" id="SSF56112">
    <property type="entry name" value="Protein kinase-like (PK-like)"/>
    <property type="match status" value="1"/>
</dbReference>
<organism evidence="4 5">
    <name type="scientific">Polyangium jinanense</name>
    <dbReference type="NCBI Taxonomy" id="2829994"/>
    <lineage>
        <taxon>Bacteria</taxon>
        <taxon>Pseudomonadati</taxon>
        <taxon>Myxococcota</taxon>
        <taxon>Polyangia</taxon>
        <taxon>Polyangiales</taxon>
        <taxon>Polyangiaceae</taxon>
        <taxon>Polyangium</taxon>
    </lineage>
</organism>
<dbReference type="PANTHER" id="PTHR43642">
    <property type="entry name" value="HYBRID SIGNAL TRANSDUCTION HISTIDINE KINASE G"/>
    <property type="match status" value="1"/>
</dbReference>
<dbReference type="PROSITE" id="PS50801">
    <property type="entry name" value="STAS"/>
    <property type="match status" value="1"/>
</dbReference>
<dbReference type="GO" id="GO:0005524">
    <property type="term" value="F:ATP binding"/>
    <property type="evidence" value="ECO:0007669"/>
    <property type="project" value="InterPro"/>
</dbReference>
<keyword evidence="5" id="KW-1185">Reference proteome</keyword>
<dbReference type="SMART" id="SM00065">
    <property type="entry name" value="GAF"/>
    <property type="match status" value="1"/>
</dbReference>
<dbReference type="SUPFAM" id="SSF52091">
    <property type="entry name" value="SpoIIaa-like"/>
    <property type="match status" value="1"/>
</dbReference>
<feature type="domain" description="Protein kinase" evidence="2">
    <location>
        <begin position="8"/>
        <end position="271"/>
    </location>
</feature>
<dbReference type="InterPro" id="IPR000719">
    <property type="entry name" value="Prot_kinase_dom"/>
</dbReference>
<dbReference type="PROSITE" id="PS00108">
    <property type="entry name" value="PROTEIN_KINASE_ST"/>
    <property type="match status" value="1"/>
</dbReference>
<dbReference type="RefSeq" id="WP_272428242.1">
    <property type="nucleotide sequence ID" value="NZ_JAGTJJ010000032.1"/>
</dbReference>
<evidence type="ECO:0000313" key="4">
    <source>
        <dbReference type="EMBL" id="MDC3985805.1"/>
    </source>
</evidence>
<dbReference type="SUPFAM" id="SSF52540">
    <property type="entry name" value="P-loop containing nucleoside triphosphate hydrolases"/>
    <property type="match status" value="1"/>
</dbReference>
<dbReference type="InterPro" id="IPR002645">
    <property type="entry name" value="STAS_dom"/>
</dbReference>
<dbReference type="InterPro" id="IPR036513">
    <property type="entry name" value="STAS_dom_sf"/>
</dbReference>
<dbReference type="InterPro" id="IPR053159">
    <property type="entry name" value="Hybrid_Histidine_Kinase"/>
</dbReference>
<dbReference type="SUPFAM" id="SSF55781">
    <property type="entry name" value="GAF domain-like"/>
    <property type="match status" value="1"/>
</dbReference>